<sequence length="35" mass="4388">MMEYRDAIFFEYIFPMKDLHIMSRLSFEIIPESMR</sequence>
<dbReference type="AlphaFoldDB" id="A0A0A9BXN6"/>
<accession>A0A0A9BXN6</accession>
<dbReference type="EMBL" id="GBRH01230917">
    <property type="protein sequence ID" value="JAD66978.1"/>
    <property type="molecule type" value="Transcribed_RNA"/>
</dbReference>
<evidence type="ECO:0000313" key="1">
    <source>
        <dbReference type="EMBL" id="JAD66978.1"/>
    </source>
</evidence>
<protein>
    <submittedName>
        <fullName evidence="1">Uncharacterized protein</fullName>
    </submittedName>
</protein>
<name>A0A0A9BXN6_ARUDO</name>
<proteinExistence type="predicted"/>
<organism evidence="1">
    <name type="scientific">Arundo donax</name>
    <name type="common">Giant reed</name>
    <name type="synonym">Donax arundinaceus</name>
    <dbReference type="NCBI Taxonomy" id="35708"/>
    <lineage>
        <taxon>Eukaryota</taxon>
        <taxon>Viridiplantae</taxon>
        <taxon>Streptophyta</taxon>
        <taxon>Embryophyta</taxon>
        <taxon>Tracheophyta</taxon>
        <taxon>Spermatophyta</taxon>
        <taxon>Magnoliopsida</taxon>
        <taxon>Liliopsida</taxon>
        <taxon>Poales</taxon>
        <taxon>Poaceae</taxon>
        <taxon>PACMAD clade</taxon>
        <taxon>Arundinoideae</taxon>
        <taxon>Arundineae</taxon>
        <taxon>Arundo</taxon>
    </lineage>
</organism>
<reference evidence="1" key="1">
    <citation type="submission" date="2014-09" db="EMBL/GenBank/DDBJ databases">
        <authorList>
            <person name="Magalhaes I.L.F."/>
            <person name="Oliveira U."/>
            <person name="Santos F.R."/>
            <person name="Vidigal T.H.D.A."/>
            <person name="Brescovit A.D."/>
            <person name="Santos A.J."/>
        </authorList>
    </citation>
    <scope>NUCLEOTIDE SEQUENCE</scope>
    <source>
        <tissue evidence="1">Shoot tissue taken approximately 20 cm above the soil surface</tissue>
    </source>
</reference>
<reference evidence="1" key="2">
    <citation type="journal article" date="2015" name="Data Brief">
        <title>Shoot transcriptome of the giant reed, Arundo donax.</title>
        <authorList>
            <person name="Barrero R.A."/>
            <person name="Guerrero F.D."/>
            <person name="Moolhuijzen P."/>
            <person name="Goolsby J.A."/>
            <person name="Tidwell J."/>
            <person name="Bellgard S.E."/>
            <person name="Bellgard M.I."/>
        </authorList>
    </citation>
    <scope>NUCLEOTIDE SEQUENCE</scope>
    <source>
        <tissue evidence="1">Shoot tissue taken approximately 20 cm above the soil surface</tissue>
    </source>
</reference>